<reference evidence="1 3" key="1">
    <citation type="submission" date="2024-02" db="EMBL/GenBank/DDBJ databases">
        <authorList>
            <person name="Chen Y."/>
            <person name="Shah S."/>
            <person name="Dougan E. K."/>
            <person name="Thang M."/>
            <person name="Chan C."/>
        </authorList>
    </citation>
    <scope>NUCLEOTIDE SEQUENCE [LARGE SCALE GENOMIC DNA]</scope>
</reference>
<proteinExistence type="predicted"/>
<organism evidence="1 3">
    <name type="scientific">Durusdinium trenchii</name>
    <dbReference type="NCBI Taxonomy" id="1381693"/>
    <lineage>
        <taxon>Eukaryota</taxon>
        <taxon>Sar</taxon>
        <taxon>Alveolata</taxon>
        <taxon>Dinophyceae</taxon>
        <taxon>Suessiales</taxon>
        <taxon>Symbiodiniaceae</taxon>
        <taxon>Durusdinium</taxon>
    </lineage>
</organism>
<comment type="caution">
    <text evidence="1">The sequence shown here is derived from an EMBL/GenBank/DDBJ whole genome shotgun (WGS) entry which is preliminary data.</text>
</comment>
<evidence type="ECO:0000313" key="3">
    <source>
        <dbReference type="Proteomes" id="UP001642484"/>
    </source>
</evidence>
<evidence type="ECO:0000313" key="1">
    <source>
        <dbReference type="EMBL" id="CAK9005589.1"/>
    </source>
</evidence>
<evidence type="ECO:0000313" key="2">
    <source>
        <dbReference type="EMBL" id="CAK9006165.1"/>
    </source>
</evidence>
<keyword evidence="3" id="KW-1185">Reference proteome</keyword>
<sequence length="169" mass="18865">MEDTEGRWFAFHPTETDLIILEKGTVPEHLASMECIDKAETLKAVLAELADNGEVKVQLSHNEVTQSGIQNTKQLVFVLDAVGQNPKKKKKVALTVKNFGAHVNVNKLKSNFGSMELAWRCRPPQHCFLLVLCSLNCLMPELCFKTCAPPTLCCKILADQAGMQPRRWS</sequence>
<dbReference type="Proteomes" id="UP001642484">
    <property type="component" value="Unassembled WGS sequence"/>
</dbReference>
<dbReference type="EMBL" id="CAXAMN010003669">
    <property type="protein sequence ID" value="CAK9005589.1"/>
    <property type="molecule type" value="Genomic_DNA"/>
</dbReference>
<protein>
    <submittedName>
        <fullName evidence="1">Uncharacterized protein</fullName>
    </submittedName>
</protein>
<dbReference type="EMBL" id="CAXAMN010003780">
    <property type="protein sequence ID" value="CAK9006165.1"/>
    <property type="molecule type" value="Genomic_DNA"/>
</dbReference>
<accession>A0ABP0IU27</accession>
<gene>
    <name evidence="1" type="ORF">CCMP2556_LOCUS8120</name>
    <name evidence="2" type="ORF">CCMP2556_LOCUS8355</name>
</gene>
<name>A0ABP0IU27_9DINO</name>